<accession>A0A0F5JXQ0</accession>
<dbReference type="STRING" id="28092.WM40_19665"/>
<dbReference type="PROSITE" id="PS50933">
    <property type="entry name" value="CHRD"/>
    <property type="match status" value="1"/>
</dbReference>
<dbReference type="PATRIC" id="fig|28092.6.peg.4608"/>
<evidence type="ECO:0000313" key="3">
    <source>
        <dbReference type="EMBL" id="KKB62037.1"/>
    </source>
</evidence>
<comment type="caution">
    <text evidence="3">The sequence shown here is derived from an EMBL/GenBank/DDBJ whole genome shotgun (WGS) entry which is preliminary data.</text>
</comment>
<keyword evidence="1" id="KW-0732">Signal</keyword>
<gene>
    <name evidence="3" type="ORF">WM40_19665</name>
</gene>
<keyword evidence="4" id="KW-1185">Reference proteome</keyword>
<organism evidence="3 4">
    <name type="scientific">Robbsia andropogonis</name>
    <dbReference type="NCBI Taxonomy" id="28092"/>
    <lineage>
        <taxon>Bacteria</taxon>
        <taxon>Pseudomonadati</taxon>
        <taxon>Pseudomonadota</taxon>
        <taxon>Betaproteobacteria</taxon>
        <taxon>Burkholderiales</taxon>
        <taxon>Burkholderiaceae</taxon>
        <taxon>Robbsia</taxon>
    </lineage>
</organism>
<sequence>MPRGALVASAIVLTTMTASLPAMAKVVHFSSTLTAANEVPPHQTDGTGALTASYDTKSKNFEYEVSYDKLTGPATAAHFHGPALAGENAKPVIPIAADALASPIKGSKTLTPEQAKELLAGKWYFNVHTAANPGGEIRGQIEKTK</sequence>
<evidence type="ECO:0000259" key="2">
    <source>
        <dbReference type="PROSITE" id="PS50933"/>
    </source>
</evidence>
<feature type="signal peptide" evidence="1">
    <location>
        <begin position="1"/>
        <end position="24"/>
    </location>
</feature>
<feature type="chain" id="PRO_5002490215" evidence="1">
    <location>
        <begin position="25"/>
        <end position="145"/>
    </location>
</feature>
<feature type="domain" description="CHRD" evidence="2">
    <location>
        <begin position="25"/>
        <end position="145"/>
    </location>
</feature>
<protein>
    <submittedName>
        <fullName evidence="3">CHRD domain-containing protein</fullName>
    </submittedName>
</protein>
<proteinExistence type="predicted"/>
<dbReference type="InterPro" id="IPR010895">
    <property type="entry name" value="CHRD"/>
</dbReference>
<evidence type="ECO:0000256" key="1">
    <source>
        <dbReference type="SAM" id="SignalP"/>
    </source>
</evidence>
<dbReference type="SMART" id="SM00754">
    <property type="entry name" value="CHRD"/>
    <property type="match status" value="1"/>
</dbReference>
<evidence type="ECO:0000313" key="4">
    <source>
        <dbReference type="Proteomes" id="UP000033618"/>
    </source>
</evidence>
<name>A0A0F5JXQ0_9BURK</name>
<dbReference type="AlphaFoldDB" id="A0A0F5JXQ0"/>
<dbReference type="Pfam" id="PF07452">
    <property type="entry name" value="CHRD"/>
    <property type="match status" value="1"/>
</dbReference>
<dbReference type="EMBL" id="LAQU01000026">
    <property type="protein sequence ID" value="KKB62037.1"/>
    <property type="molecule type" value="Genomic_DNA"/>
</dbReference>
<reference evidence="3 4" key="1">
    <citation type="submission" date="2015-03" db="EMBL/GenBank/DDBJ databases">
        <title>Draft Genome Sequence of Burkholderia andropogonis type strain ICMP2807, isolated from Sorghum bicolor.</title>
        <authorList>
            <person name="Lopes-Santos L."/>
            <person name="Castro D.B."/>
            <person name="Ottoboni L.M."/>
            <person name="Park D."/>
            <person name="Weirc B.S."/>
            <person name="Destefano S.A."/>
        </authorList>
    </citation>
    <scope>NUCLEOTIDE SEQUENCE [LARGE SCALE GENOMIC DNA]</scope>
    <source>
        <strain evidence="3 4">ICMP2807</strain>
    </source>
</reference>
<dbReference type="Proteomes" id="UP000033618">
    <property type="component" value="Unassembled WGS sequence"/>
</dbReference>